<organism evidence="2 3">
    <name type="scientific">Epilithonimonas hungarica</name>
    <dbReference type="NCBI Taxonomy" id="454006"/>
    <lineage>
        <taxon>Bacteria</taxon>
        <taxon>Pseudomonadati</taxon>
        <taxon>Bacteroidota</taxon>
        <taxon>Flavobacteriia</taxon>
        <taxon>Flavobacteriales</taxon>
        <taxon>Weeksellaceae</taxon>
        <taxon>Chryseobacterium group</taxon>
        <taxon>Epilithonimonas</taxon>
    </lineage>
</organism>
<sequence>MKKALFAGLLLATMGTATMKANTVSSAQPESTQTCVVTTYVTENVCGCTVTYKVTTYYFLCIPLCSTKCEVKRECGGGTGETR</sequence>
<feature type="chain" id="PRO_5011540312" evidence="1">
    <location>
        <begin position="20"/>
        <end position="83"/>
    </location>
</feature>
<dbReference type="Proteomes" id="UP000199203">
    <property type="component" value="Unassembled WGS sequence"/>
</dbReference>
<name>A0A1G7J6F4_9FLAO</name>
<proteinExistence type="predicted"/>
<protein>
    <submittedName>
        <fullName evidence="2">Uncharacterized protein</fullName>
    </submittedName>
</protein>
<dbReference type="STRING" id="454006.SAMN05421825_1294"/>
<keyword evidence="3" id="KW-1185">Reference proteome</keyword>
<gene>
    <name evidence="2" type="ORF">SAMN05421825_1294</name>
</gene>
<evidence type="ECO:0000256" key="1">
    <source>
        <dbReference type="SAM" id="SignalP"/>
    </source>
</evidence>
<keyword evidence="1" id="KW-0732">Signal</keyword>
<dbReference type="EMBL" id="FNBH01000001">
    <property type="protein sequence ID" value="SDF20587.1"/>
    <property type="molecule type" value="Genomic_DNA"/>
</dbReference>
<reference evidence="3" key="1">
    <citation type="submission" date="2016-10" db="EMBL/GenBank/DDBJ databases">
        <authorList>
            <person name="Varghese N."/>
            <person name="Submissions S."/>
        </authorList>
    </citation>
    <scope>NUCLEOTIDE SEQUENCE [LARGE SCALE GENOMIC DNA]</scope>
    <source>
        <strain evidence="3">DSM 19684</strain>
    </source>
</reference>
<feature type="signal peptide" evidence="1">
    <location>
        <begin position="1"/>
        <end position="19"/>
    </location>
</feature>
<dbReference type="AlphaFoldDB" id="A0A1G7J6F4"/>
<evidence type="ECO:0000313" key="2">
    <source>
        <dbReference type="EMBL" id="SDF20587.1"/>
    </source>
</evidence>
<dbReference type="RefSeq" id="WP_139166585.1">
    <property type="nucleotide sequence ID" value="NZ_FNBH01000001.1"/>
</dbReference>
<dbReference type="OrthoDB" id="1267127at2"/>
<evidence type="ECO:0000313" key="3">
    <source>
        <dbReference type="Proteomes" id="UP000199203"/>
    </source>
</evidence>
<accession>A0A1G7J6F4</accession>